<dbReference type="AlphaFoldDB" id="A0A8H5GU80"/>
<feature type="compositionally biased region" description="Basic and acidic residues" evidence="1">
    <location>
        <begin position="211"/>
        <end position="228"/>
    </location>
</feature>
<protein>
    <submittedName>
        <fullName evidence="2">Uncharacterized protein</fullName>
    </submittedName>
</protein>
<reference evidence="2 3" key="1">
    <citation type="journal article" date="2020" name="ISME J.">
        <title>Uncovering the hidden diversity of litter-decomposition mechanisms in mushroom-forming fungi.</title>
        <authorList>
            <person name="Floudas D."/>
            <person name="Bentzer J."/>
            <person name="Ahren D."/>
            <person name="Johansson T."/>
            <person name="Persson P."/>
            <person name="Tunlid A."/>
        </authorList>
    </citation>
    <scope>NUCLEOTIDE SEQUENCE [LARGE SCALE GENOMIC DNA]</scope>
    <source>
        <strain evidence="2 3">CBS 661.87</strain>
    </source>
</reference>
<feature type="compositionally biased region" description="Polar residues" evidence="1">
    <location>
        <begin position="113"/>
        <end position="127"/>
    </location>
</feature>
<feature type="compositionally biased region" description="Low complexity" evidence="1">
    <location>
        <begin position="128"/>
        <end position="139"/>
    </location>
</feature>
<proteinExistence type="predicted"/>
<feature type="compositionally biased region" description="Polar residues" evidence="1">
    <location>
        <begin position="232"/>
        <end position="242"/>
    </location>
</feature>
<accession>A0A8H5GU80</accession>
<feature type="region of interest" description="Disordered" evidence="1">
    <location>
        <begin position="204"/>
        <end position="261"/>
    </location>
</feature>
<organism evidence="2 3">
    <name type="scientific">Tricholomella constricta</name>
    <dbReference type="NCBI Taxonomy" id="117010"/>
    <lineage>
        <taxon>Eukaryota</taxon>
        <taxon>Fungi</taxon>
        <taxon>Dikarya</taxon>
        <taxon>Basidiomycota</taxon>
        <taxon>Agaricomycotina</taxon>
        <taxon>Agaricomycetes</taxon>
        <taxon>Agaricomycetidae</taxon>
        <taxon>Agaricales</taxon>
        <taxon>Tricholomatineae</taxon>
        <taxon>Lyophyllaceae</taxon>
        <taxon>Tricholomella</taxon>
    </lineage>
</organism>
<keyword evidence="3" id="KW-1185">Reference proteome</keyword>
<feature type="region of interest" description="Disordered" evidence="1">
    <location>
        <begin position="57"/>
        <end position="189"/>
    </location>
</feature>
<dbReference type="Proteomes" id="UP000565441">
    <property type="component" value="Unassembled WGS sequence"/>
</dbReference>
<evidence type="ECO:0000256" key="1">
    <source>
        <dbReference type="SAM" id="MobiDB-lite"/>
    </source>
</evidence>
<feature type="region of interest" description="Disordered" evidence="1">
    <location>
        <begin position="278"/>
        <end position="396"/>
    </location>
</feature>
<feature type="compositionally biased region" description="Low complexity" evidence="1">
    <location>
        <begin position="162"/>
        <end position="184"/>
    </location>
</feature>
<feature type="compositionally biased region" description="Polar residues" evidence="1">
    <location>
        <begin position="353"/>
        <end position="367"/>
    </location>
</feature>
<feature type="compositionally biased region" description="Low complexity" evidence="1">
    <location>
        <begin position="320"/>
        <end position="329"/>
    </location>
</feature>
<evidence type="ECO:0000313" key="2">
    <source>
        <dbReference type="EMBL" id="KAF5371356.1"/>
    </source>
</evidence>
<feature type="region of interest" description="Disordered" evidence="1">
    <location>
        <begin position="436"/>
        <end position="489"/>
    </location>
</feature>
<comment type="caution">
    <text evidence="2">The sequence shown here is derived from an EMBL/GenBank/DDBJ whole genome shotgun (WGS) entry which is preliminary data.</text>
</comment>
<sequence length="507" mass="54737">MLTPRSQTRIKALKKQAPHLFYIKPTRRSRTFRTAQASSPLAFLIMNSDTELTYEEPVSASEFRAPEYSSDELSSDYRPEPLALDGPEDSFSSVVDTTQGEKSEIRRPLRLSGASSVDQQDVNSPANSSHGSEEMSMSSPERRIRRGSTTSANPSPARRHSPAATSTPTSSLGSAPSSAHPSPSRHADITDLGSMSMALTATHGGPIHVYSSDREDSAQGSVDTDRSDSPVVPSTPTRSLGSAPSLGHPSPARQANMSPTDVGSMSMALTAAYGGPIHVIASDPEDTTQRSVDTDRSDSPVVPSTRISSLPGDATKAESDSAASSIPAAPHRHRHHKGPATAGVPKPSRKKSSSFTSVDLPVTSTPATRMWSFDPSAKEERAASKAELEKVRGDAKAELEKVREEAKAELEKERAMTERVRGEAKAELEKVREEAKAGLEKERAMTEQVRGEAKAELEKERAMTERVRGEAKAELEKMREEATAERETERKLRDELFALLKASRGSG</sequence>
<name>A0A8H5GU80_9AGAR</name>
<feature type="compositionally biased region" description="Basic and acidic residues" evidence="1">
    <location>
        <begin position="376"/>
        <end position="396"/>
    </location>
</feature>
<gene>
    <name evidence="2" type="ORF">D9615_009704</name>
</gene>
<evidence type="ECO:0000313" key="3">
    <source>
        <dbReference type="Proteomes" id="UP000565441"/>
    </source>
</evidence>
<dbReference type="EMBL" id="JAACJP010000047">
    <property type="protein sequence ID" value="KAF5371356.1"/>
    <property type="molecule type" value="Genomic_DNA"/>
</dbReference>